<evidence type="ECO:0000256" key="1">
    <source>
        <dbReference type="SAM" id="Phobius"/>
    </source>
</evidence>
<feature type="transmembrane region" description="Helical" evidence="1">
    <location>
        <begin position="254"/>
        <end position="273"/>
    </location>
</feature>
<feature type="transmembrane region" description="Helical" evidence="1">
    <location>
        <begin position="143"/>
        <end position="163"/>
    </location>
</feature>
<feature type="transmembrane region" description="Helical" evidence="1">
    <location>
        <begin position="170"/>
        <end position="189"/>
    </location>
</feature>
<evidence type="ECO:0000313" key="3">
    <source>
        <dbReference type="EMBL" id="KEJ95449.1"/>
    </source>
</evidence>
<sequence>MERAALIMFVAMSLIPLGDSAGKLLTSAHGVSPLWVASSRFFLATAMIAPFVPHGTFALLRNWRIWLRGLILAMGITCIQMALRTEDIANVFAAFFIGPLISFTLGALVLREPITGLRAVLIACGFAGVLVVVRPGFGGGAGLLWAVAAGSFYGLFLTATRWLAGAGSPVALAFTQFGIAALALLPFGLANLPPATTAVAGLTVLSAAGSLLGNLLLLYANRIAPATQLAPLVYFQLIAAVALGWAIFGALPDALTWLGLALIVGAGLASARLRG</sequence>
<comment type="caution">
    <text evidence="3">The sequence shown here is derived from an EMBL/GenBank/DDBJ whole genome shotgun (WGS) entry which is preliminary data.</text>
</comment>
<gene>
    <name evidence="3" type="ORF">SUH3_20910</name>
</gene>
<dbReference type="PANTHER" id="PTHR22911:SF79">
    <property type="entry name" value="MOBA-LIKE NTP TRANSFERASE DOMAIN-CONTAINING PROTEIN"/>
    <property type="match status" value="1"/>
</dbReference>
<name>A0A073J0F8_9RHOB</name>
<dbReference type="Proteomes" id="UP000027746">
    <property type="component" value="Unassembled WGS sequence"/>
</dbReference>
<dbReference type="Pfam" id="PF00892">
    <property type="entry name" value="EamA"/>
    <property type="match status" value="2"/>
</dbReference>
<feature type="transmembrane region" description="Helical" evidence="1">
    <location>
        <begin position="65"/>
        <end position="83"/>
    </location>
</feature>
<keyword evidence="1" id="KW-1133">Transmembrane helix</keyword>
<feature type="transmembrane region" description="Helical" evidence="1">
    <location>
        <begin position="30"/>
        <end position="53"/>
    </location>
</feature>
<feature type="transmembrane region" description="Helical" evidence="1">
    <location>
        <begin position="89"/>
        <end position="110"/>
    </location>
</feature>
<keyword evidence="4" id="KW-1185">Reference proteome</keyword>
<accession>A0A073J0F8</accession>
<proteinExistence type="predicted"/>
<dbReference type="InterPro" id="IPR037185">
    <property type="entry name" value="EmrE-like"/>
</dbReference>
<keyword evidence="1" id="KW-0472">Membrane</keyword>
<reference evidence="3 4" key="1">
    <citation type="submission" date="2014-01" db="EMBL/GenBank/DDBJ databases">
        <title>Sulfitobacter sp. H3 (MCCC 1A00686) Genome Sequencing.</title>
        <authorList>
            <person name="Lai Q."/>
            <person name="Hong Z."/>
        </authorList>
    </citation>
    <scope>NUCLEOTIDE SEQUENCE [LARGE SCALE GENOMIC DNA]</scope>
    <source>
        <strain evidence="3 4">H3</strain>
    </source>
</reference>
<dbReference type="EMBL" id="JAMD01000006">
    <property type="protein sequence ID" value="KEJ95449.1"/>
    <property type="molecule type" value="Genomic_DNA"/>
</dbReference>
<evidence type="ECO:0000313" key="4">
    <source>
        <dbReference type="Proteomes" id="UP000027746"/>
    </source>
</evidence>
<dbReference type="GO" id="GO:0016020">
    <property type="term" value="C:membrane"/>
    <property type="evidence" value="ECO:0007669"/>
    <property type="project" value="InterPro"/>
</dbReference>
<dbReference type="InterPro" id="IPR000620">
    <property type="entry name" value="EamA_dom"/>
</dbReference>
<feature type="transmembrane region" description="Helical" evidence="1">
    <location>
        <begin position="195"/>
        <end position="217"/>
    </location>
</feature>
<feature type="domain" description="EamA" evidence="2">
    <location>
        <begin position="141"/>
        <end position="266"/>
    </location>
</feature>
<dbReference type="PANTHER" id="PTHR22911">
    <property type="entry name" value="ACYL-MALONYL CONDENSING ENZYME-RELATED"/>
    <property type="match status" value="1"/>
</dbReference>
<dbReference type="OrthoDB" id="7818056at2"/>
<feature type="transmembrane region" description="Helical" evidence="1">
    <location>
        <begin position="117"/>
        <end position="137"/>
    </location>
</feature>
<dbReference type="GeneID" id="68871403"/>
<evidence type="ECO:0000259" key="2">
    <source>
        <dbReference type="Pfam" id="PF00892"/>
    </source>
</evidence>
<protein>
    <submittedName>
        <fullName evidence="3">Membrane protein</fullName>
    </submittedName>
</protein>
<feature type="transmembrane region" description="Helical" evidence="1">
    <location>
        <begin position="229"/>
        <end position="248"/>
    </location>
</feature>
<keyword evidence="1" id="KW-0812">Transmembrane</keyword>
<feature type="domain" description="EamA" evidence="2">
    <location>
        <begin position="22"/>
        <end position="133"/>
    </location>
</feature>
<organism evidence="3 4">
    <name type="scientific">Pseudosulfitobacter pseudonitzschiae</name>
    <dbReference type="NCBI Taxonomy" id="1402135"/>
    <lineage>
        <taxon>Bacteria</taxon>
        <taxon>Pseudomonadati</taxon>
        <taxon>Pseudomonadota</taxon>
        <taxon>Alphaproteobacteria</taxon>
        <taxon>Rhodobacterales</taxon>
        <taxon>Roseobacteraceae</taxon>
        <taxon>Pseudosulfitobacter</taxon>
    </lineage>
</organism>
<dbReference type="SUPFAM" id="SSF103481">
    <property type="entry name" value="Multidrug resistance efflux transporter EmrE"/>
    <property type="match status" value="2"/>
</dbReference>
<dbReference type="AlphaFoldDB" id="A0A073J0F8"/>
<dbReference type="RefSeq" id="WP_037926622.1">
    <property type="nucleotide sequence ID" value="NZ_CP054599.1"/>
</dbReference>